<dbReference type="InterPro" id="IPR054542">
    <property type="entry name" value="Cys_met_metab_PP"/>
</dbReference>
<dbReference type="PANTHER" id="PTHR43797">
    <property type="entry name" value="HOMOCYSTEINE/CYSTEINE SYNTHASE"/>
    <property type="match status" value="1"/>
</dbReference>
<dbReference type="NCBIfam" id="TIGR01326">
    <property type="entry name" value="OAH_OAS_sulfhy"/>
    <property type="match status" value="1"/>
</dbReference>
<evidence type="ECO:0000256" key="6">
    <source>
        <dbReference type="SAM" id="MobiDB-lite"/>
    </source>
</evidence>
<evidence type="ECO:0000256" key="1">
    <source>
        <dbReference type="ARBA" id="ARBA00001933"/>
    </source>
</evidence>
<keyword evidence="3" id="KW-0808">Transferase</keyword>
<dbReference type="Gene3D" id="3.40.640.10">
    <property type="entry name" value="Type I PLP-dependent aspartate aminotransferase-like (Major domain)"/>
    <property type="match status" value="1"/>
</dbReference>
<evidence type="ECO:0000256" key="5">
    <source>
        <dbReference type="RuleBase" id="RU362118"/>
    </source>
</evidence>
<dbReference type="CDD" id="cd00614">
    <property type="entry name" value="CGS_like"/>
    <property type="match status" value="1"/>
</dbReference>
<protein>
    <submittedName>
        <fullName evidence="7">O-acetyl-L-homoserine sulfhydrolase</fullName>
    </submittedName>
</protein>
<evidence type="ECO:0000313" key="8">
    <source>
        <dbReference type="Proteomes" id="UP000573001"/>
    </source>
</evidence>
<keyword evidence="8" id="KW-1185">Reference proteome</keyword>
<feature type="region of interest" description="Disordered" evidence="6">
    <location>
        <begin position="435"/>
        <end position="455"/>
    </location>
</feature>
<dbReference type="InterPro" id="IPR000277">
    <property type="entry name" value="Cys/Met-Metab_PyrdxlP-dep_enz"/>
</dbReference>
<evidence type="ECO:0000256" key="3">
    <source>
        <dbReference type="ARBA" id="ARBA00022679"/>
    </source>
</evidence>
<dbReference type="Proteomes" id="UP000573001">
    <property type="component" value="Unassembled WGS sequence"/>
</dbReference>
<dbReference type="Gene3D" id="3.90.1150.10">
    <property type="entry name" value="Aspartate Aminotransferase, domain 1"/>
    <property type="match status" value="1"/>
</dbReference>
<dbReference type="Pfam" id="PF01053">
    <property type="entry name" value="Cys_Met_Meta_PP"/>
    <property type="match status" value="1"/>
</dbReference>
<dbReference type="RefSeq" id="WP_175352235.1">
    <property type="nucleotide sequence ID" value="NZ_BAAAWQ010000001.1"/>
</dbReference>
<evidence type="ECO:0000313" key="7">
    <source>
        <dbReference type="EMBL" id="NUU14772.1"/>
    </source>
</evidence>
<sequence length="455" mass="47362">MSTEDDWAFETRQIRAGFTADPGFGANVPPIAQTAAFVYPSGEDAAARFMLDAPGHTYSRVNNPSAAALERRIADLEGGVGALALASGQAATSLAVLGLARAGDHVVSSASLYGATYTLFASTLRDLGISFTFVQDPTDLDEWAAAVLPSTKAFFGESIPNPRGDVLDFAGVAGVAHDAGVPLIVDNTIATPYLVRPIEHGADIVVHSATKYLAGHGSAIAGLIVDSGNFDWASHADSYPQLATTEQSGFANTNFAEKFGRRAFIQRTRSKLSADLGPAIAPFNAFLVLQGIQTLSLRMDRHVSNAATVASWLDAHEQVEHVHYAGLPSSPWHHLQQRYVPAGPSAVLAFDLAGGVEAGRRFVAALELFDHVSNIGDVRSLVVHPASTTHVQMTSAERAAAGVGDGLIRLSIGLEHVDDILADLARGFAAAASDGSTVASDGSTVAPDVSAAASG</sequence>
<dbReference type="PROSITE" id="PS00868">
    <property type="entry name" value="CYS_MET_METAB_PP"/>
    <property type="match status" value="1"/>
</dbReference>
<evidence type="ECO:0000256" key="2">
    <source>
        <dbReference type="ARBA" id="ARBA00009077"/>
    </source>
</evidence>
<proteinExistence type="inferred from homology"/>
<accession>A0ABX2M9Q5</accession>
<comment type="cofactor">
    <cofactor evidence="1 5">
        <name>pyridoxal 5'-phosphate</name>
        <dbReference type="ChEBI" id="CHEBI:597326"/>
    </cofactor>
</comment>
<dbReference type="PIRSF" id="PIRSF001434">
    <property type="entry name" value="CGS"/>
    <property type="match status" value="1"/>
</dbReference>
<dbReference type="InterPro" id="IPR015422">
    <property type="entry name" value="PyrdxlP-dep_Trfase_small"/>
</dbReference>
<reference evidence="7 8" key="1">
    <citation type="submission" date="2020-05" db="EMBL/GenBank/DDBJ databases">
        <title>Genome Sequencing of Type Strains.</title>
        <authorList>
            <person name="Lemaire J.F."/>
            <person name="Inderbitzin P."/>
            <person name="Gregorio O.A."/>
            <person name="Collins S.B."/>
            <person name="Wespe N."/>
            <person name="Knight-Connoni V."/>
        </authorList>
    </citation>
    <scope>NUCLEOTIDE SEQUENCE [LARGE SCALE GENOMIC DNA]</scope>
    <source>
        <strain evidence="7 8">ATCC 19096</strain>
    </source>
</reference>
<dbReference type="PANTHER" id="PTHR43797:SF2">
    <property type="entry name" value="HOMOCYSTEINE_CYSTEINE SYNTHASE"/>
    <property type="match status" value="1"/>
</dbReference>
<dbReference type="InterPro" id="IPR015421">
    <property type="entry name" value="PyrdxlP-dep_Trfase_major"/>
</dbReference>
<evidence type="ECO:0000256" key="4">
    <source>
        <dbReference type="ARBA" id="ARBA00022898"/>
    </source>
</evidence>
<dbReference type="EMBL" id="JABMCE010000083">
    <property type="protein sequence ID" value="NUU14772.1"/>
    <property type="molecule type" value="Genomic_DNA"/>
</dbReference>
<organism evidence="7 8">
    <name type="scientific">Curtobacterium pusillum</name>
    <dbReference type="NCBI Taxonomy" id="69373"/>
    <lineage>
        <taxon>Bacteria</taxon>
        <taxon>Bacillati</taxon>
        <taxon>Actinomycetota</taxon>
        <taxon>Actinomycetes</taxon>
        <taxon>Micrococcales</taxon>
        <taxon>Microbacteriaceae</taxon>
        <taxon>Curtobacterium</taxon>
    </lineage>
</organism>
<dbReference type="InterPro" id="IPR006235">
    <property type="entry name" value="OAc-hSer/O-AcSer_sulfhydrylase"/>
</dbReference>
<keyword evidence="4 5" id="KW-0663">Pyridoxal phosphate</keyword>
<dbReference type="SUPFAM" id="SSF53383">
    <property type="entry name" value="PLP-dependent transferases"/>
    <property type="match status" value="1"/>
</dbReference>
<comment type="caution">
    <text evidence="7">The sequence shown here is derived from an EMBL/GenBank/DDBJ whole genome shotgun (WGS) entry which is preliminary data.</text>
</comment>
<comment type="similarity">
    <text evidence="2 5">Belongs to the trans-sulfuration enzymes family.</text>
</comment>
<dbReference type="InterPro" id="IPR015424">
    <property type="entry name" value="PyrdxlP-dep_Trfase"/>
</dbReference>
<name>A0ABX2M9Q5_9MICO</name>
<gene>
    <name evidence="7" type="ORF">HP507_13120</name>
</gene>